<protein>
    <submittedName>
        <fullName evidence="1">Hypothetical_protein</fullName>
    </submittedName>
</protein>
<dbReference type="EMBL" id="CAXDID020000244">
    <property type="protein sequence ID" value="CAL6063107.1"/>
    <property type="molecule type" value="Genomic_DNA"/>
</dbReference>
<comment type="caution">
    <text evidence="1">The sequence shown here is derived from an EMBL/GenBank/DDBJ whole genome shotgun (WGS) entry which is preliminary data.</text>
</comment>
<evidence type="ECO:0000313" key="2">
    <source>
        <dbReference type="Proteomes" id="UP001642409"/>
    </source>
</evidence>
<dbReference type="Proteomes" id="UP001642409">
    <property type="component" value="Unassembled WGS sequence"/>
</dbReference>
<reference evidence="1 2" key="1">
    <citation type="submission" date="2024-07" db="EMBL/GenBank/DDBJ databases">
        <authorList>
            <person name="Akdeniz Z."/>
        </authorList>
    </citation>
    <scope>NUCLEOTIDE SEQUENCE [LARGE SCALE GENOMIC DNA]</scope>
</reference>
<gene>
    <name evidence="1" type="ORF">HINF_LOCUS50672</name>
</gene>
<accession>A0ABP1KJ85</accession>
<sequence length="107" mass="12439">MQVQYQGLPFQQENALIMQILQDCRNGQATGSRQKSFMQLQEVAGSQQVISILQESLGVLTTSACLFIYFDKLYDICYQQVLIQLFNLINLIQKQLHNYYIIKQKET</sequence>
<proteinExistence type="predicted"/>
<evidence type="ECO:0000313" key="1">
    <source>
        <dbReference type="EMBL" id="CAL6063107.1"/>
    </source>
</evidence>
<name>A0ABP1KJ85_9EUKA</name>
<keyword evidence="2" id="KW-1185">Reference proteome</keyword>
<organism evidence="1 2">
    <name type="scientific">Hexamita inflata</name>
    <dbReference type="NCBI Taxonomy" id="28002"/>
    <lineage>
        <taxon>Eukaryota</taxon>
        <taxon>Metamonada</taxon>
        <taxon>Diplomonadida</taxon>
        <taxon>Hexamitidae</taxon>
        <taxon>Hexamitinae</taxon>
        <taxon>Hexamita</taxon>
    </lineage>
</organism>